<dbReference type="InterPro" id="IPR007667">
    <property type="entry name" value="Hypoxia_induced_domain"/>
</dbReference>
<keyword evidence="3 5" id="KW-1133">Transmembrane helix</keyword>
<evidence type="ECO:0000256" key="5">
    <source>
        <dbReference type="SAM" id="Phobius"/>
    </source>
</evidence>
<feature type="domain" description="HIG1" evidence="6">
    <location>
        <begin position="16"/>
        <end position="109"/>
    </location>
</feature>
<dbReference type="EMBL" id="JAIFRP010000030">
    <property type="protein sequence ID" value="KAK2582869.1"/>
    <property type="molecule type" value="Genomic_DNA"/>
</dbReference>
<protein>
    <recommendedName>
        <fullName evidence="6">HIG1 domain-containing protein</fullName>
    </recommendedName>
</protein>
<evidence type="ECO:0000256" key="3">
    <source>
        <dbReference type="ARBA" id="ARBA00022989"/>
    </source>
</evidence>
<sequence>MAENKSVSSKKASELDWVAIREEDYPSELPEATKEKLVRKMKENPFVPIGCVATVGALTYGLYNFYKGRSQMSQYMMRARVLAQAFTFVAIVTGIAIGVQKKTSPTLKSEATSSK</sequence>
<accession>A0AAD9RN81</accession>
<evidence type="ECO:0000313" key="8">
    <source>
        <dbReference type="Proteomes" id="UP001258017"/>
    </source>
</evidence>
<comment type="caution">
    <text evidence="7">The sequence shown here is derived from an EMBL/GenBank/DDBJ whole genome shotgun (WGS) entry which is preliminary data.</text>
</comment>
<keyword evidence="8" id="KW-1185">Reference proteome</keyword>
<evidence type="ECO:0000256" key="4">
    <source>
        <dbReference type="ARBA" id="ARBA00023136"/>
    </source>
</evidence>
<dbReference type="PROSITE" id="PS51503">
    <property type="entry name" value="HIG1"/>
    <property type="match status" value="1"/>
</dbReference>
<feature type="transmembrane region" description="Helical" evidence="5">
    <location>
        <begin position="46"/>
        <end position="66"/>
    </location>
</feature>
<evidence type="ECO:0000256" key="2">
    <source>
        <dbReference type="ARBA" id="ARBA00022692"/>
    </source>
</evidence>
<dbReference type="Proteomes" id="UP001258017">
    <property type="component" value="Unassembled WGS sequence"/>
</dbReference>
<organism evidence="7 8">
    <name type="scientific">Odynerus spinipes</name>
    <dbReference type="NCBI Taxonomy" id="1348599"/>
    <lineage>
        <taxon>Eukaryota</taxon>
        <taxon>Metazoa</taxon>
        <taxon>Ecdysozoa</taxon>
        <taxon>Arthropoda</taxon>
        <taxon>Hexapoda</taxon>
        <taxon>Insecta</taxon>
        <taxon>Pterygota</taxon>
        <taxon>Neoptera</taxon>
        <taxon>Endopterygota</taxon>
        <taxon>Hymenoptera</taxon>
        <taxon>Apocrita</taxon>
        <taxon>Aculeata</taxon>
        <taxon>Vespoidea</taxon>
        <taxon>Vespidae</taxon>
        <taxon>Eumeninae</taxon>
        <taxon>Odynerus</taxon>
    </lineage>
</organism>
<keyword evidence="2 5" id="KW-0812">Transmembrane</keyword>
<dbReference type="Gene3D" id="6.10.140.1320">
    <property type="match status" value="1"/>
</dbReference>
<keyword evidence="4 5" id="KW-0472">Membrane</keyword>
<proteinExistence type="predicted"/>
<name>A0AAD9RN81_9HYME</name>
<dbReference type="AlphaFoldDB" id="A0AAD9RN81"/>
<comment type="subcellular location">
    <subcellularLocation>
        <location evidence="1">Mitochondrion membrane</location>
    </subcellularLocation>
</comment>
<evidence type="ECO:0000256" key="1">
    <source>
        <dbReference type="ARBA" id="ARBA00004325"/>
    </source>
</evidence>
<dbReference type="GO" id="GO:0097250">
    <property type="term" value="P:mitochondrial respirasome assembly"/>
    <property type="evidence" value="ECO:0007669"/>
    <property type="project" value="TreeGrafter"/>
</dbReference>
<dbReference type="PANTHER" id="PTHR12297">
    <property type="entry name" value="HYPOXIA-INDUCBILE GENE 1 HIG1 -RELATED"/>
    <property type="match status" value="1"/>
</dbReference>
<dbReference type="Pfam" id="PF04588">
    <property type="entry name" value="HIG_1_N"/>
    <property type="match status" value="1"/>
</dbReference>
<dbReference type="PANTHER" id="PTHR12297:SF18">
    <property type="entry name" value="HIG1 DOMAIN FAMILY MEMBER 2A"/>
    <property type="match status" value="1"/>
</dbReference>
<evidence type="ECO:0000313" key="7">
    <source>
        <dbReference type="EMBL" id="KAK2582869.1"/>
    </source>
</evidence>
<dbReference type="GO" id="GO:0031966">
    <property type="term" value="C:mitochondrial membrane"/>
    <property type="evidence" value="ECO:0007669"/>
    <property type="project" value="UniProtKB-SubCell"/>
</dbReference>
<feature type="transmembrane region" description="Helical" evidence="5">
    <location>
        <begin position="81"/>
        <end position="99"/>
    </location>
</feature>
<gene>
    <name evidence="7" type="ORF">KPH14_008947</name>
</gene>
<reference evidence="7" key="2">
    <citation type="journal article" date="2023" name="Commun. Biol.">
        <title>Intrasexual cuticular hydrocarbon dimorphism in a wasp sheds light on hydrocarbon biosynthesis genes in Hymenoptera.</title>
        <authorList>
            <person name="Moris V.C."/>
            <person name="Podsiadlowski L."/>
            <person name="Martin S."/>
            <person name="Oeyen J.P."/>
            <person name="Donath A."/>
            <person name="Petersen M."/>
            <person name="Wilbrandt J."/>
            <person name="Misof B."/>
            <person name="Liedtke D."/>
            <person name="Thamm M."/>
            <person name="Scheiner R."/>
            <person name="Schmitt T."/>
            <person name="Niehuis O."/>
        </authorList>
    </citation>
    <scope>NUCLEOTIDE SEQUENCE</scope>
    <source>
        <strain evidence="7">GBR_01_08_01A</strain>
    </source>
</reference>
<reference evidence="7" key="1">
    <citation type="submission" date="2021-08" db="EMBL/GenBank/DDBJ databases">
        <authorList>
            <person name="Misof B."/>
            <person name="Oliver O."/>
            <person name="Podsiadlowski L."/>
            <person name="Donath A."/>
            <person name="Peters R."/>
            <person name="Mayer C."/>
            <person name="Rust J."/>
            <person name="Gunkel S."/>
            <person name="Lesny P."/>
            <person name="Martin S."/>
            <person name="Oeyen J.P."/>
            <person name="Petersen M."/>
            <person name="Panagiotis P."/>
            <person name="Wilbrandt J."/>
            <person name="Tanja T."/>
        </authorList>
    </citation>
    <scope>NUCLEOTIDE SEQUENCE</scope>
    <source>
        <strain evidence="7">GBR_01_08_01A</strain>
        <tissue evidence="7">Thorax + abdomen</tissue>
    </source>
</reference>
<dbReference type="InterPro" id="IPR050355">
    <property type="entry name" value="RCF1"/>
</dbReference>
<evidence type="ECO:0000259" key="6">
    <source>
        <dbReference type="PROSITE" id="PS51503"/>
    </source>
</evidence>